<gene>
    <name evidence="1" type="ORF">J3P46_08580</name>
</gene>
<dbReference type="Proteomes" id="UP000662821">
    <property type="component" value="Chromosome"/>
</dbReference>
<dbReference type="SUPFAM" id="SSF47413">
    <property type="entry name" value="lambda repressor-like DNA-binding domains"/>
    <property type="match status" value="1"/>
</dbReference>
<accession>A0AAJ4MVF9</accession>
<organism evidence="1 2">
    <name type="scientific">Janthinobacterium lividum</name>
    <dbReference type="NCBI Taxonomy" id="29581"/>
    <lineage>
        <taxon>Bacteria</taxon>
        <taxon>Pseudomonadati</taxon>
        <taxon>Pseudomonadota</taxon>
        <taxon>Betaproteobacteria</taxon>
        <taxon>Burkholderiales</taxon>
        <taxon>Oxalobacteraceae</taxon>
        <taxon>Janthinobacterium</taxon>
    </lineage>
</organism>
<protein>
    <submittedName>
        <fullName evidence="1">Helix-turn-helix transcriptional regulator</fullName>
    </submittedName>
</protein>
<dbReference type="GO" id="GO:0003677">
    <property type="term" value="F:DNA binding"/>
    <property type="evidence" value="ECO:0007669"/>
    <property type="project" value="InterPro"/>
</dbReference>
<dbReference type="InterPro" id="IPR010982">
    <property type="entry name" value="Lambda_DNA-bd_dom_sf"/>
</dbReference>
<reference evidence="1 2" key="1">
    <citation type="submission" date="2021-03" db="EMBL/GenBank/DDBJ databases">
        <title>Draft genome sequence of Janthinobacterium sp. strain PLB02 isolated from infected primmorphs (Lubomirskia baicalensis).</title>
        <authorList>
            <person name="Chernogor L.I."/>
            <person name="Belikov S.I."/>
            <person name="Petrushin I.S."/>
        </authorList>
    </citation>
    <scope>NUCLEOTIDE SEQUENCE [LARGE SCALE GENOMIC DNA]</scope>
    <source>
        <strain evidence="1 2">PLB02</strain>
    </source>
</reference>
<proteinExistence type="predicted"/>
<dbReference type="InterPro" id="IPR001387">
    <property type="entry name" value="Cro/C1-type_HTH"/>
</dbReference>
<dbReference type="CDD" id="cd00093">
    <property type="entry name" value="HTH_XRE"/>
    <property type="match status" value="1"/>
</dbReference>
<evidence type="ECO:0000313" key="2">
    <source>
        <dbReference type="Proteomes" id="UP000662821"/>
    </source>
</evidence>
<dbReference type="EMBL" id="CP071520">
    <property type="protein sequence ID" value="QSX97951.1"/>
    <property type="molecule type" value="Genomic_DNA"/>
</dbReference>
<sequence length="73" mass="7674">MDTKKITEELLATGLTQKALADRVPCSQAAISAFSRGIRGRRPTLTIGLRLMALHKELCGLAVAPTPAPGADC</sequence>
<dbReference type="RefSeq" id="WP_151093334.1">
    <property type="nucleotide sequence ID" value="NZ_CP071520.1"/>
</dbReference>
<dbReference type="AlphaFoldDB" id="A0AAJ4MVF9"/>
<name>A0AAJ4MVF9_9BURK</name>
<evidence type="ECO:0000313" key="1">
    <source>
        <dbReference type="EMBL" id="QSX97951.1"/>
    </source>
</evidence>
<dbReference type="Gene3D" id="1.10.260.40">
    <property type="entry name" value="lambda repressor-like DNA-binding domains"/>
    <property type="match status" value="1"/>
</dbReference>